<evidence type="ECO:0000313" key="3">
    <source>
        <dbReference type="Proteomes" id="UP001066276"/>
    </source>
</evidence>
<evidence type="ECO:0000313" key="2">
    <source>
        <dbReference type="EMBL" id="KAJ1102322.1"/>
    </source>
</evidence>
<dbReference type="AlphaFoldDB" id="A0AAV7MFV8"/>
<proteinExistence type="predicted"/>
<accession>A0AAV7MFV8</accession>
<gene>
    <name evidence="2" type="ORF">NDU88_007374</name>
</gene>
<keyword evidence="3" id="KW-1185">Reference proteome</keyword>
<sequence>MEETREGLGTRGLGVQRAPSDMRHTPAVRGGRRHEKGWGHEGWRCRGAPPGMRHTPTVRGWRRRGKGRGHEGCELQKGTAWHETYSYSAGMGEVREGLGVQRAPPGMRHTPAVRGWRRREKGWGHEGWEVGHRLA</sequence>
<comment type="caution">
    <text evidence="2">The sequence shown here is derived from an EMBL/GenBank/DDBJ whole genome shotgun (WGS) entry which is preliminary data.</text>
</comment>
<name>A0AAV7MFV8_PLEWA</name>
<reference evidence="2" key="1">
    <citation type="journal article" date="2022" name="bioRxiv">
        <title>Sequencing and chromosome-scale assembly of the giantPleurodeles waltlgenome.</title>
        <authorList>
            <person name="Brown T."/>
            <person name="Elewa A."/>
            <person name="Iarovenko S."/>
            <person name="Subramanian E."/>
            <person name="Araus A.J."/>
            <person name="Petzold A."/>
            <person name="Susuki M."/>
            <person name="Suzuki K.-i.T."/>
            <person name="Hayashi T."/>
            <person name="Toyoda A."/>
            <person name="Oliveira C."/>
            <person name="Osipova E."/>
            <person name="Leigh N.D."/>
            <person name="Simon A."/>
            <person name="Yun M.H."/>
        </authorList>
    </citation>
    <scope>NUCLEOTIDE SEQUENCE</scope>
    <source>
        <strain evidence="2">20211129_DDA</strain>
        <tissue evidence="2">Liver</tissue>
    </source>
</reference>
<dbReference type="Proteomes" id="UP001066276">
    <property type="component" value="Chromosome 10"/>
</dbReference>
<protein>
    <submittedName>
        <fullName evidence="2">Uncharacterized protein</fullName>
    </submittedName>
</protein>
<organism evidence="2 3">
    <name type="scientific">Pleurodeles waltl</name>
    <name type="common">Iberian ribbed newt</name>
    <dbReference type="NCBI Taxonomy" id="8319"/>
    <lineage>
        <taxon>Eukaryota</taxon>
        <taxon>Metazoa</taxon>
        <taxon>Chordata</taxon>
        <taxon>Craniata</taxon>
        <taxon>Vertebrata</taxon>
        <taxon>Euteleostomi</taxon>
        <taxon>Amphibia</taxon>
        <taxon>Batrachia</taxon>
        <taxon>Caudata</taxon>
        <taxon>Salamandroidea</taxon>
        <taxon>Salamandridae</taxon>
        <taxon>Pleurodelinae</taxon>
        <taxon>Pleurodeles</taxon>
    </lineage>
</organism>
<evidence type="ECO:0000256" key="1">
    <source>
        <dbReference type="SAM" id="MobiDB-lite"/>
    </source>
</evidence>
<feature type="region of interest" description="Disordered" evidence="1">
    <location>
        <begin position="1"/>
        <end position="74"/>
    </location>
</feature>
<dbReference type="EMBL" id="JANPWB010000014">
    <property type="protein sequence ID" value="KAJ1102322.1"/>
    <property type="molecule type" value="Genomic_DNA"/>
</dbReference>